<dbReference type="GO" id="GO:0008782">
    <property type="term" value="F:adenosylhomocysteine nucleosidase activity"/>
    <property type="evidence" value="ECO:0007669"/>
    <property type="project" value="UniProtKB-EC"/>
</dbReference>
<protein>
    <recommendedName>
        <fullName evidence="2">adenosylhomocysteine nucleosidase</fullName>
        <ecNumber evidence="2">3.2.2.9</ecNumber>
    </recommendedName>
</protein>
<proteinExistence type="predicted"/>
<keyword evidence="7" id="KW-0326">Glycosidase</keyword>
<evidence type="ECO:0000256" key="5">
    <source>
        <dbReference type="ARBA" id="ARBA00023167"/>
    </source>
</evidence>
<dbReference type="CDD" id="cd09008">
    <property type="entry name" value="MTAN"/>
    <property type="match status" value="1"/>
</dbReference>
<dbReference type="GO" id="GO:0008930">
    <property type="term" value="F:methylthioadenosine nucleosidase activity"/>
    <property type="evidence" value="ECO:0007669"/>
    <property type="project" value="InterPro"/>
</dbReference>
<evidence type="ECO:0000256" key="1">
    <source>
        <dbReference type="ARBA" id="ARBA00004945"/>
    </source>
</evidence>
<keyword evidence="4 7" id="KW-0378">Hydrolase</keyword>
<reference evidence="7 8" key="1">
    <citation type="submission" date="2021-04" db="EMBL/GenBank/DDBJ databases">
        <title>novel species isolated from subtropical streams in China.</title>
        <authorList>
            <person name="Lu H."/>
        </authorList>
    </citation>
    <scope>NUCLEOTIDE SEQUENCE [LARGE SCALE GENOMIC DNA]</scope>
    <source>
        <strain evidence="7 8">BYS107W</strain>
    </source>
</reference>
<comment type="caution">
    <text evidence="7">The sequence shown here is derived from an EMBL/GenBank/DDBJ whole genome shotgun (WGS) entry which is preliminary data.</text>
</comment>
<gene>
    <name evidence="7" type="ORF">KDM92_04485</name>
</gene>
<evidence type="ECO:0000313" key="7">
    <source>
        <dbReference type="EMBL" id="MBR7745826.1"/>
    </source>
</evidence>
<name>A0A941DCZ3_9BURK</name>
<evidence type="ECO:0000256" key="4">
    <source>
        <dbReference type="ARBA" id="ARBA00022801"/>
    </source>
</evidence>
<accession>A0A941DCZ3</accession>
<dbReference type="InterPro" id="IPR035994">
    <property type="entry name" value="Nucleoside_phosphorylase_sf"/>
</dbReference>
<dbReference type="SUPFAM" id="SSF53167">
    <property type="entry name" value="Purine and uridine phosphorylases"/>
    <property type="match status" value="1"/>
</dbReference>
<keyword evidence="3" id="KW-0028">Amino-acid biosynthesis</keyword>
<organism evidence="7 8">
    <name type="scientific">Undibacterium baiyunense</name>
    <dbReference type="NCBI Taxonomy" id="2828731"/>
    <lineage>
        <taxon>Bacteria</taxon>
        <taxon>Pseudomonadati</taxon>
        <taxon>Pseudomonadota</taxon>
        <taxon>Betaproteobacteria</taxon>
        <taxon>Burkholderiales</taxon>
        <taxon>Oxalobacteraceae</taxon>
        <taxon>Undibacterium</taxon>
    </lineage>
</organism>
<dbReference type="NCBIfam" id="TIGR01704">
    <property type="entry name" value="MTA_SAH-Nsdase"/>
    <property type="match status" value="1"/>
</dbReference>
<evidence type="ECO:0000259" key="6">
    <source>
        <dbReference type="Pfam" id="PF01048"/>
    </source>
</evidence>
<dbReference type="InterPro" id="IPR000845">
    <property type="entry name" value="Nucleoside_phosphorylase_d"/>
</dbReference>
<dbReference type="NCBIfam" id="NF004079">
    <property type="entry name" value="PRK05584.1"/>
    <property type="match status" value="1"/>
</dbReference>
<dbReference type="GO" id="GO:0005829">
    <property type="term" value="C:cytosol"/>
    <property type="evidence" value="ECO:0007669"/>
    <property type="project" value="TreeGrafter"/>
</dbReference>
<dbReference type="Gene3D" id="3.40.50.1580">
    <property type="entry name" value="Nucleoside phosphorylase domain"/>
    <property type="match status" value="1"/>
</dbReference>
<dbReference type="RefSeq" id="WP_212683191.1">
    <property type="nucleotide sequence ID" value="NZ_JAGSPM010000002.1"/>
</dbReference>
<dbReference type="AlphaFoldDB" id="A0A941DCZ3"/>
<dbReference type="GO" id="GO:0019284">
    <property type="term" value="P:L-methionine salvage from S-adenosylmethionine"/>
    <property type="evidence" value="ECO:0007669"/>
    <property type="project" value="TreeGrafter"/>
</dbReference>
<keyword evidence="5" id="KW-0486">Methionine biosynthesis</keyword>
<evidence type="ECO:0000256" key="2">
    <source>
        <dbReference type="ARBA" id="ARBA00011974"/>
    </source>
</evidence>
<dbReference type="EC" id="3.2.2.9" evidence="2"/>
<dbReference type="GO" id="GO:0019509">
    <property type="term" value="P:L-methionine salvage from methylthioadenosine"/>
    <property type="evidence" value="ECO:0007669"/>
    <property type="project" value="InterPro"/>
</dbReference>
<dbReference type="GO" id="GO:0009164">
    <property type="term" value="P:nucleoside catabolic process"/>
    <property type="evidence" value="ECO:0007669"/>
    <property type="project" value="InterPro"/>
</dbReference>
<evidence type="ECO:0000313" key="8">
    <source>
        <dbReference type="Proteomes" id="UP000680158"/>
    </source>
</evidence>
<feature type="domain" description="Nucleoside phosphorylase" evidence="6">
    <location>
        <begin position="11"/>
        <end position="252"/>
    </location>
</feature>
<keyword evidence="8" id="KW-1185">Reference proteome</keyword>
<dbReference type="Pfam" id="PF01048">
    <property type="entry name" value="PNP_UDP_1"/>
    <property type="match status" value="1"/>
</dbReference>
<dbReference type="PANTHER" id="PTHR46832">
    <property type="entry name" value="5'-METHYLTHIOADENOSINE/S-ADENOSYLHOMOCYSTEINE NUCLEOSIDASE"/>
    <property type="match status" value="1"/>
</dbReference>
<comment type="pathway">
    <text evidence="1">Amino-acid biosynthesis; L-methionine biosynthesis via salvage pathway; S-methyl-5-thio-alpha-D-ribose 1-phosphate from S-methyl-5'-thioadenosine (hydrolase route): step 1/2.</text>
</comment>
<dbReference type="InterPro" id="IPR010049">
    <property type="entry name" value="MTA_SAH_Nsdase"/>
</dbReference>
<sequence>MSISIKPNTTGLIFAMREEQEGLQNFISNKKIHHIAKREFIQGEFCGHPIVMVLAGIGKVAAASTTNLLIHHFGVTQLILSGVAGAADPSLKVGDIVIANALLQHDMNASPLFPRFEIPLTGKSRFLVDQNLQKALQNATSQFIQTMPTHFSASQIEEFQLQTVKTRTGLIASGDQFIHDSHVLSELKQALPDLLAVEMEGAAIAQVCNEQNLPFAILRTISDGADETADVDFLSFVKNVAAPYSLEILKNYFENRKIQID</sequence>
<dbReference type="Proteomes" id="UP000680158">
    <property type="component" value="Unassembled WGS sequence"/>
</dbReference>
<dbReference type="EMBL" id="JAGSPM010000002">
    <property type="protein sequence ID" value="MBR7745826.1"/>
    <property type="molecule type" value="Genomic_DNA"/>
</dbReference>
<dbReference type="PANTHER" id="PTHR46832:SF1">
    <property type="entry name" value="5'-METHYLTHIOADENOSINE_S-ADENOSYLHOMOCYSTEINE NUCLEOSIDASE"/>
    <property type="match status" value="1"/>
</dbReference>
<evidence type="ECO:0000256" key="3">
    <source>
        <dbReference type="ARBA" id="ARBA00022605"/>
    </source>
</evidence>